<keyword evidence="2" id="KW-1185">Reference proteome</keyword>
<accession>A0A9D4CX00</accession>
<reference evidence="1" key="1">
    <citation type="journal article" date="2019" name="bioRxiv">
        <title>The Genome of the Zebra Mussel, Dreissena polymorpha: A Resource for Invasive Species Research.</title>
        <authorList>
            <person name="McCartney M.A."/>
            <person name="Auch B."/>
            <person name="Kono T."/>
            <person name="Mallez S."/>
            <person name="Zhang Y."/>
            <person name="Obille A."/>
            <person name="Becker A."/>
            <person name="Abrahante J.E."/>
            <person name="Garbe J."/>
            <person name="Badalamenti J.P."/>
            <person name="Herman A."/>
            <person name="Mangelson H."/>
            <person name="Liachko I."/>
            <person name="Sullivan S."/>
            <person name="Sone E.D."/>
            <person name="Koren S."/>
            <person name="Silverstein K.A.T."/>
            <person name="Beckman K.B."/>
            <person name="Gohl D.M."/>
        </authorList>
    </citation>
    <scope>NUCLEOTIDE SEQUENCE</scope>
    <source>
        <strain evidence="1">Duluth1</strain>
        <tissue evidence="1">Whole animal</tissue>
    </source>
</reference>
<evidence type="ECO:0000313" key="1">
    <source>
        <dbReference type="EMBL" id="KAH3733428.1"/>
    </source>
</evidence>
<dbReference type="Proteomes" id="UP000828390">
    <property type="component" value="Unassembled WGS sequence"/>
</dbReference>
<organism evidence="1 2">
    <name type="scientific">Dreissena polymorpha</name>
    <name type="common">Zebra mussel</name>
    <name type="synonym">Mytilus polymorpha</name>
    <dbReference type="NCBI Taxonomy" id="45954"/>
    <lineage>
        <taxon>Eukaryota</taxon>
        <taxon>Metazoa</taxon>
        <taxon>Spiralia</taxon>
        <taxon>Lophotrochozoa</taxon>
        <taxon>Mollusca</taxon>
        <taxon>Bivalvia</taxon>
        <taxon>Autobranchia</taxon>
        <taxon>Heteroconchia</taxon>
        <taxon>Euheterodonta</taxon>
        <taxon>Imparidentia</taxon>
        <taxon>Neoheterodontei</taxon>
        <taxon>Myida</taxon>
        <taxon>Dreissenoidea</taxon>
        <taxon>Dreissenidae</taxon>
        <taxon>Dreissena</taxon>
    </lineage>
</organism>
<comment type="caution">
    <text evidence="1">The sequence shown here is derived from an EMBL/GenBank/DDBJ whole genome shotgun (WGS) entry which is preliminary data.</text>
</comment>
<dbReference type="AlphaFoldDB" id="A0A9D4CX00"/>
<evidence type="ECO:0000313" key="2">
    <source>
        <dbReference type="Proteomes" id="UP000828390"/>
    </source>
</evidence>
<protein>
    <submittedName>
        <fullName evidence="1">Uncharacterized protein</fullName>
    </submittedName>
</protein>
<proteinExistence type="predicted"/>
<gene>
    <name evidence="1" type="ORF">DPMN_039855</name>
</gene>
<reference evidence="1" key="2">
    <citation type="submission" date="2020-11" db="EMBL/GenBank/DDBJ databases">
        <authorList>
            <person name="McCartney M.A."/>
            <person name="Auch B."/>
            <person name="Kono T."/>
            <person name="Mallez S."/>
            <person name="Becker A."/>
            <person name="Gohl D.M."/>
            <person name="Silverstein K.A.T."/>
            <person name="Koren S."/>
            <person name="Bechman K.B."/>
            <person name="Herman A."/>
            <person name="Abrahante J.E."/>
            <person name="Garbe J."/>
        </authorList>
    </citation>
    <scope>NUCLEOTIDE SEQUENCE</scope>
    <source>
        <strain evidence="1">Duluth1</strain>
        <tissue evidence="1">Whole animal</tissue>
    </source>
</reference>
<dbReference type="EMBL" id="JAIWYP010000011">
    <property type="protein sequence ID" value="KAH3733428.1"/>
    <property type="molecule type" value="Genomic_DNA"/>
</dbReference>
<sequence length="63" mass="7243">MLITLKYCLKTAPQGLTLSGFQPISPIQAAFRVYFPTPRKYRMARLWTAFIHEKDLSTHKGAM</sequence>
<name>A0A9D4CX00_DREPO</name>